<dbReference type="Proteomes" id="UP000184603">
    <property type="component" value="Unassembled WGS sequence"/>
</dbReference>
<name>A0A1M7YKX2_9BACT</name>
<reference evidence="1 2" key="1">
    <citation type="submission" date="2016-12" db="EMBL/GenBank/DDBJ databases">
        <authorList>
            <person name="Song W.-J."/>
            <person name="Kurnit D.M."/>
        </authorList>
    </citation>
    <scope>NUCLEOTIDE SEQUENCE [LARGE SCALE GENOMIC DNA]</scope>
    <source>
        <strain evidence="1 2">DSM 18488</strain>
    </source>
</reference>
<proteinExistence type="predicted"/>
<gene>
    <name evidence="1" type="ORF">SAMN02745220_05033</name>
</gene>
<dbReference type="STRING" id="1121416.SAMN02745220_05033"/>
<dbReference type="OrthoDB" id="9805137at2"/>
<protein>
    <recommendedName>
        <fullName evidence="3">BFD-like [2Fe-2S] binding domain-containing protein</fullName>
    </recommendedName>
</protein>
<accession>A0A1M7YKX2</accession>
<evidence type="ECO:0000313" key="1">
    <source>
        <dbReference type="EMBL" id="SHO53267.1"/>
    </source>
</evidence>
<dbReference type="EMBL" id="FRFE01000050">
    <property type="protein sequence ID" value="SHO53267.1"/>
    <property type="molecule type" value="Genomic_DNA"/>
</dbReference>
<keyword evidence="2" id="KW-1185">Reference proteome</keyword>
<dbReference type="Gene3D" id="1.10.10.1100">
    <property type="entry name" value="BFD-like [2Fe-2S]-binding domain"/>
    <property type="match status" value="1"/>
</dbReference>
<organism evidence="1 2">
    <name type="scientific">Desulfopila aestuarii DSM 18488</name>
    <dbReference type="NCBI Taxonomy" id="1121416"/>
    <lineage>
        <taxon>Bacteria</taxon>
        <taxon>Pseudomonadati</taxon>
        <taxon>Thermodesulfobacteriota</taxon>
        <taxon>Desulfobulbia</taxon>
        <taxon>Desulfobulbales</taxon>
        <taxon>Desulfocapsaceae</taxon>
        <taxon>Desulfopila</taxon>
    </lineage>
</organism>
<evidence type="ECO:0008006" key="3">
    <source>
        <dbReference type="Google" id="ProtNLM"/>
    </source>
</evidence>
<sequence>MSKDLICYCFNYTKSDIKTDILKNKKSTIEERIKVEKKAGACDCATKNPSGK</sequence>
<dbReference type="AlphaFoldDB" id="A0A1M7YKX2"/>
<dbReference type="RefSeq" id="WP_073616857.1">
    <property type="nucleotide sequence ID" value="NZ_FRFE01000050.1"/>
</dbReference>
<evidence type="ECO:0000313" key="2">
    <source>
        <dbReference type="Proteomes" id="UP000184603"/>
    </source>
</evidence>
<dbReference type="InterPro" id="IPR041854">
    <property type="entry name" value="BFD-like_2Fe2S-bd_dom_sf"/>
</dbReference>